<dbReference type="Proteomes" id="UP000199651">
    <property type="component" value="Unassembled WGS sequence"/>
</dbReference>
<feature type="transmembrane region" description="Helical" evidence="2">
    <location>
        <begin position="21"/>
        <end position="41"/>
    </location>
</feature>
<keyword evidence="4" id="KW-1185">Reference proteome</keyword>
<dbReference type="EMBL" id="FNJB01000011">
    <property type="protein sequence ID" value="SDP66178.1"/>
    <property type="molecule type" value="Genomic_DNA"/>
</dbReference>
<gene>
    <name evidence="3" type="ORF">SAMN05192558_111233</name>
</gene>
<evidence type="ECO:0000313" key="3">
    <source>
        <dbReference type="EMBL" id="SDP66178.1"/>
    </source>
</evidence>
<feature type="region of interest" description="Disordered" evidence="1">
    <location>
        <begin position="263"/>
        <end position="301"/>
    </location>
</feature>
<feature type="transmembrane region" description="Helical" evidence="2">
    <location>
        <begin position="47"/>
        <end position="64"/>
    </location>
</feature>
<keyword evidence="2" id="KW-1133">Transmembrane helix</keyword>
<organism evidence="3 4">
    <name type="scientific">Actinokineospora alba</name>
    <dbReference type="NCBI Taxonomy" id="504798"/>
    <lineage>
        <taxon>Bacteria</taxon>
        <taxon>Bacillati</taxon>
        <taxon>Actinomycetota</taxon>
        <taxon>Actinomycetes</taxon>
        <taxon>Pseudonocardiales</taxon>
        <taxon>Pseudonocardiaceae</taxon>
        <taxon>Actinokineospora</taxon>
    </lineage>
</organism>
<dbReference type="AlphaFoldDB" id="A0A1H0UJM8"/>
<feature type="compositionally biased region" description="Basic and acidic residues" evidence="1">
    <location>
        <begin position="263"/>
        <end position="290"/>
    </location>
</feature>
<keyword evidence="2" id="KW-0472">Membrane</keyword>
<protein>
    <submittedName>
        <fullName evidence="3">Uncharacterized protein</fullName>
    </submittedName>
</protein>
<evidence type="ECO:0000313" key="4">
    <source>
        <dbReference type="Proteomes" id="UP000199651"/>
    </source>
</evidence>
<evidence type="ECO:0000256" key="2">
    <source>
        <dbReference type="SAM" id="Phobius"/>
    </source>
</evidence>
<accession>A0A1H0UJM8</accession>
<reference evidence="4" key="1">
    <citation type="submission" date="2016-10" db="EMBL/GenBank/DDBJ databases">
        <authorList>
            <person name="Varghese N."/>
            <person name="Submissions S."/>
        </authorList>
    </citation>
    <scope>NUCLEOTIDE SEQUENCE [LARGE SCALE GENOMIC DNA]</scope>
    <source>
        <strain evidence="4">IBRC-M 10655</strain>
    </source>
</reference>
<proteinExistence type="predicted"/>
<sequence>MGCRVGARTRYVVRVEISARWRAPILVMGAALLLPLMLTFAFDLPRWLTVILLVLSLAAGAMGVRQVMFQREQAALLADVARSRPKPVVEPVPDEHHVPAIPIDSAEPYYRFILSCKVCWTGGEGSEHGNPRGLAVHAILERARQLTITCSPADAEAALPRLAAELGAKLPDRSGQIVAWAHEVGLTVPETDAARIARLAELRKEKQVLHQERELEQSTRAYLAENVFTDPGSAAVWWLARHPEQVREAAALLPTFAELTDALRDPPPHYAQAERDNGARLSGNDDDRRLLPRTSESTPDD</sequence>
<keyword evidence="2" id="KW-0812">Transmembrane</keyword>
<name>A0A1H0UJM8_9PSEU</name>
<evidence type="ECO:0000256" key="1">
    <source>
        <dbReference type="SAM" id="MobiDB-lite"/>
    </source>
</evidence>
<dbReference type="STRING" id="504798.SAMN05421871_101348"/>